<dbReference type="OrthoDB" id="4324149at2759"/>
<organism evidence="4 5">
    <name type="scientific">Penicillium brasilianum</name>
    <dbReference type="NCBI Taxonomy" id="104259"/>
    <lineage>
        <taxon>Eukaryota</taxon>
        <taxon>Fungi</taxon>
        <taxon>Dikarya</taxon>
        <taxon>Ascomycota</taxon>
        <taxon>Pezizomycotina</taxon>
        <taxon>Eurotiomycetes</taxon>
        <taxon>Eurotiomycetidae</taxon>
        <taxon>Eurotiales</taxon>
        <taxon>Aspergillaceae</taxon>
        <taxon>Penicillium</taxon>
    </lineage>
</organism>
<proteinExistence type="predicted"/>
<protein>
    <recommendedName>
        <fullName evidence="3">HTH CENPB-type domain-containing protein</fullName>
    </recommendedName>
</protein>
<dbReference type="Proteomes" id="UP000042958">
    <property type="component" value="Unassembled WGS sequence"/>
</dbReference>
<dbReference type="InterPro" id="IPR009057">
    <property type="entry name" value="Homeodomain-like_sf"/>
</dbReference>
<dbReference type="PANTHER" id="PTHR19303:SF74">
    <property type="entry name" value="POGO TRANSPOSABLE ELEMENT WITH KRAB DOMAIN"/>
    <property type="match status" value="1"/>
</dbReference>
<dbReference type="SUPFAM" id="SSF46689">
    <property type="entry name" value="Homeodomain-like"/>
    <property type="match status" value="1"/>
</dbReference>
<evidence type="ECO:0000256" key="2">
    <source>
        <dbReference type="SAM" id="MobiDB-lite"/>
    </source>
</evidence>
<evidence type="ECO:0000313" key="4">
    <source>
        <dbReference type="EMBL" id="CEJ62900.1"/>
    </source>
</evidence>
<gene>
    <name evidence="4" type="ORF">PMG11_11385</name>
</gene>
<dbReference type="Pfam" id="PF03184">
    <property type="entry name" value="DDE_1"/>
    <property type="match status" value="1"/>
</dbReference>
<name>A0A0F7U535_PENBI</name>
<dbReference type="GO" id="GO:0003677">
    <property type="term" value="F:DNA binding"/>
    <property type="evidence" value="ECO:0007669"/>
    <property type="project" value="UniProtKB-KW"/>
</dbReference>
<keyword evidence="1" id="KW-0238">DNA-binding</keyword>
<dbReference type="InterPro" id="IPR006600">
    <property type="entry name" value="HTH_CenpB_DNA-bd_dom"/>
</dbReference>
<feature type="domain" description="HTH CENPB-type" evidence="3">
    <location>
        <begin position="54"/>
        <end position="125"/>
    </location>
</feature>
<dbReference type="PROSITE" id="PS51253">
    <property type="entry name" value="HTH_CENPB"/>
    <property type="match status" value="1"/>
</dbReference>
<dbReference type="STRING" id="104259.A0A0F7U535"/>
<dbReference type="Pfam" id="PF03221">
    <property type="entry name" value="HTH_Tnp_Tc5"/>
    <property type="match status" value="1"/>
</dbReference>
<accession>A0A0F7U535</accession>
<reference evidence="5" key="1">
    <citation type="journal article" date="2015" name="Genome Announc.">
        <title>Draft genome sequence of the fungus Penicillium brasilianum MG11.</title>
        <authorList>
            <person name="Horn F."/>
            <person name="Linde J."/>
            <person name="Mattern D.J."/>
            <person name="Walther G."/>
            <person name="Guthke R."/>
            <person name="Brakhage A.A."/>
            <person name="Valiante V."/>
        </authorList>
    </citation>
    <scope>NUCLEOTIDE SEQUENCE [LARGE SCALE GENOMIC DNA]</scope>
    <source>
        <strain evidence="5">MG11</strain>
    </source>
</reference>
<sequence length="535" mass="61570">MPKSADFNEERMAKAFAVAMRKKKPNFSKIAREFDVSRETLSKRVKKAKSPPIPQDSQRNALRAFQEKALINWIAKMRDWNLPPTAAVIEAWANRAIARAGEPERQVSKMWAYRFIARLPAHLNLAPVKQKTKELRRIQAEDAGFLAHWYHKLATLLDEVPSRLVYNFDECGFQPGQGRSRKLMDPLFIFKSSGSNFMEAWYDGSEALPLNTGTAMSPNGYISDELALAWLGYFITATTDRVNSGEKRYLIFDGHGAHLTLEFLQKCEDNSIVPFAFLPYSTHLCQPLDGKPFLNYKQQFRLTNNELSFWGGRPYGKSDFLRIIGPIREKAFHPRIIRQSFKERGIYPVNGSQIVDNLANQQQDPPTLYAPELRSYIRTPSPEILSSSVENSPPTTIEALERNQAKILRDIQINSAKAQRNIVKNFKHQLDKLEELAMTQDSLRRVRAAQDPQRRVYTKRQVKPLSQDGILKPRDANRSIRERKEKENAAQEKKLDKQFEFVHGYKPSKRTKESIQKAIDNEKEAREKGELFYIG</sequence>
<evidence type="ECO:0000256" key="1">
    <source>
        <dbReference type="ARBA" id="ARBA00023125"/>
    </source>
</evidence>
<dbReference type="EMBL" id="CDHK01000029">
    <property type="protein sequence ID" value="CEJ62900.1"/>
    <property type="molecule type" value="Genomic_DNA"/>
</dbReference>
<feature type="region of interest" description="Disordered" evidence="2">
    <location>
        <begin position="465"/>
        <end position="521"/>
    </location>
</feature>
<dbReference type="PANTHER" id="PTHR19303">
    <property type="entry name" value="TRANSPOSON"/>
    <property type="match status" value="1"/>
</dbReference>
<dbReference type="InterPro" id="IPR004875">
    <property type="entry name" value="DDE_SF_endonuclease_dom"/>
</dbReference>
<evidence type="ECO:0000313" key="5">
    <source>
        <dbReference type="Proteomes" id="UP000042958"/>
    </source>
</evidence>
<feature type="compositionally biased region" description="Basic and acidic residues" evidence="2">
    <location>
        <begin position="471"/>
        <end position="500"/>
    </location>
</feature>
<evidence type="ECO:0000259" key="3">
    <source>
        <dbReference type="PROSITE" id="PS51253"/>
    </source>
</evidence>
<dbReference type="AlphaFoldDB" id="A0A0F7U535"/>
<dbReference type="GO" id="GO:0005634">
    <property type="term" value="C:nucleus"/>
    <property type="evidence" value="ECO:0007669"/>
    <property type="project" value="TreeGrafter"/>
</dbReference>
<dbReference type="InterPro" id="IPR050863">
    <property type="entry name" value="CenT-Element_Derived"/>
</dbReference>
<feature type="compositionally biased region" description="Basic and acidic residues" evidence="2">
    <location>
        <begin position="510"/>
        <end position="521"/>
    </location>
</feature>
<keyword evidence="5" id="KW-1185">Reference proteome</keyword>